<accession>A0A137T0L2</accession>
<reference evidence="1 2" key="1">
    <citation type="submission" date="2016-02" db="EMBL/GenBank/DDBJ databases">
        <authorList>
            <person name="Wen L."/>
            <person name="He K."/>
            <person name="Yang H."/>
        </authorList>
    </citation>
    <scope>NUCLEOTIDE SEQUENCE [LARGE SCALE GENOMIC DNA]</scope>
    <source>
        <strain evidence="1 2">GED7880</strain>
    </source>
</reference>
<dbReference type="Proteomes" id="UP000070093">
    <property type="component" value="Unassembled WGS sequence"/>
</dbReference>
<protein>
    <submittedName>
        <fullName evidence="1">Uncharacterized protein</fullName>
    </submittedName>
</protein>
<sequence>MHEQARRKGGKLPTKRIRKLSKFDTKKFSLPSYEVLKLMARKTNRKLAEYIRESTLNGKIVRRNNTEMRP</sequence>
<name>A0A137T0L2_9BACT</name>
<evidence type="ECO:0000313" key="2">
    <source>
        <dbReference type="Proteomes" id="UP000070093"/>
    </source>
</evidence>
<organism evidence="1 2">
    <name type="scientific">Prevotella bivia</name>
    <dbReference type="NCBI Taxonomy" id="28125"/>
    <lineage>
        <taxon>Bacteria</taxon>
        <taxon>Pseudomonadati</taxon>
        <taxon>Bacteroidota</taxon>
        <taxon>Bacteroidia</taxon>
        <taxon>Bacteroidales</taxon>
        <taxon>Prevotellaceae</taxon>
        <taxon>Prevotella</taxon>
    </lineage>
</organism>
<comment type="caution">
    <text evidence="1">The sequence shown here is derived from an EMBL/GenBank/DDBJ whole genome shotgun (WGS) entry which is preliminary data.</text>
</comment>
<dbReference type="EMBL" id="LTAG01000013">
    <property type="protein sequence ID" value="KXO18251.1"/>
    <property type="molecule type" value="Genomic_DNA"/>
</dbReference>
<gene>
    <name evidence="1" type="ORF">HMPREF3202_00221</name>
</gene>
<evidence type="ECO:0000313" key="1">
    <source>
        <dbReference type="EMBL" id="KXO18251.1"/>
    </source>
</evidence>
<dbReference type="PATRIC" id="fig|28125.4.peg.217"/>
<dbReference type="AlphaFoldDB" id="A0A137T0L2"/>
<proteinExistence type="predicted"/>